<reference evidence="1" key="1">
    <citation type="journal article" date="2023" name="G3 (Bethesda)">
        <title>Whole genome assemblies of Zophobas morio and Tenebrio molitor.</title>
        <authorList>
            <person name="Kaur S."/>
            <person name="Stinson S.A."/>
            <person name="diCenzo G.C."/>
        </authorList>
    </citation>
    <scope>NUCLEOTIDE SEQUENCE</scope>
    <source>
        <strain evidence="1">QUZm001</strain>
    </source>
</reference>
<evidence type="ECO:0000313" key="1">
    <source>
        <dbReference type="EMBL" id="KAJ3658443.1"/>
    </source>
</evidence>
<gene>
    <name evidence="1" type="ORF">Zmor_010178</name>
</gene>
<accession>A0AA38INF1</accession>
<organism evidence="1 2">
    <name type="scientific">Zophobas morio</name>
    <dbReference type="NCBI Taxonomy" id="2755281"/>
    <lineage>
        <taxon>Eukaryota</taxon>
        <taxon>Metazoa</taxon>
        <taxon>Ecdysozoa</taxon>
        <taxon>Arthropoda</taxon>
        <taxon>Hexapoda</taxon>
        <taxon>Insecta</taxon>
        <taxon>Pterygota</taxon>
        <taxon>Neoptera</taxon>
        <taxon>Endopterygota</taxon>
        <taxon>Coleoptera</taxon>
        <taxon>Polyphaga</taxon>
        <taxon>Cucujiformia</taxon>
        <taxon>Tenebrionidae</taxon>
        <taxon>Zophobas</taxon>
    </lineage>
</organism>
<comment type="caution">
    <text evidence="1">The sequence shown here is derived from an EMBL/GenBank/DDBJ whole genome shotgun (WGS) entry which is preliminary data.</text>
</comment>
<evidence type="ECO:0000313" key="2">
    <source>
        <dbReference type="Proteomes" id="UP001168821"/>
    </source>
</evidence>
<dbReference type="AlphaFoldDB" id="A0AA38INF1"/>
<keyword evidence="2" id="KW-1185">Reference proteome</keyword>
<proteinExistence type="predicted"/>
<protein>
    <submittedName>
        <fullName evidence="1">Uncharacterized protein</fullName>
    </submittedName>
</protein>
<name>A0AA38INF1_9CUCU</name>
<sequence>MNRGWPADINMSLPNPAQLAVVYDPSYEWKAALEAHATEDSFGRTGASWRFQTFFPRYYEKWVLINPVAVELIRKVISAVELDGLWFV</sequence>
<dbReference type="Proteomes" id="UP001168821">
    <property type="component" value="Unassembled WGS sequence"/>
</dbReference>
<dbReference type="EMBL" id="JALNTZ010000003">
    <property type="protein sequence ID" value="KAJ3658443.1"/>
    <property type="molecule type" value="Genomic_DNA"/>
</dbReference>